<feature type="domain" description="Smr" evidence="1">
    <location>
        <begin position="268"/>
        <end position="325"/>
    </location>
</feature>
<dbReference type="KEGG" id="run:DR864_05900"/>
<dbReference type="Pfam" id="PF09640">
    <property type="entry name" value="DUF2027"/>
    <property type="match status" value="1"/>
</dbReference>
<dbReference type="InterPro" id="IPR036781">
    <property type="entry name" value="Smr_assoc-like_sf"/>
</dbReference>
<evidence type="ECO:0000313" key="3">
    <source>
        <dbReference type="Proteomes" id="UP000251993"/>
    </source>
</evidence>
<evidence type="ECO:0000259" key="1">
    <source>
        <dbReference type="PROSITE" id="PS50828"/>
    </source>
</evidence>
<protein>
    <submittedName>
        <fullName evidence="2">DNA mismatch repair protein MutS</fullName>
    </submittedName>
</protein>
<dbReference type="PROSITE" id="PS50828">
    <property type="entry name" value="SMR"/>
    <property type="match status" value="1"/>
</dbReference>
<reference evidence="2 3" key="1">
    <citation type="submission" date="2018-07" db="EMBL/GenBank/DDBJ databases">
        <title>Genome sequencing of Runella.</title>
        <authorList>
            <person name="Baek M.-G."/>
            <person name="Yi H."/>
        </authorList>
    </citation>
    <scope>NUCLEOTIDE SEQUENCE [LARGE SCALE GENOMIC DNA]</scope>
    <source>
        <strain evidence="2 3">HYN0085</strain>
    </source>
</reference>
<dbReference type="InterPro" id="IPR002625">
    <property type="entry name" value="Smr_dom"/>
</dbReference>
<dbReference type="InterPro" id="IPR036063">
    <property type="entry name" value="Smr_dom_sf"/>
</dbReference>
<gene>
    <name evidence="2" type="ORF">DR864_05900</name>
</gene>
<dbReference type="Gene3D" id="2.60.40.1600">
    <property type="entry name" value="Smr-associated-like"/>
    <property type="match status" value="1"/>
</dbReference>
<dbReference type="InterPro" id="IPR018598">
    <property type="entry name" value="DUF2027"/>
</dbReference>
<dbReference type="Proteomes" id="UP000251993">
    <property type="component" value="Chromosome"/>
</dbReference>
<name>A0A344TF75_9BACT</name>
<keyword evidence="3" id="KW-1185">Reference proteome</keyword>
<dbReference type="Gene3D" id="3.30.1370.110">
    <property type="match status" value="1"/>
</dbReference>
<sequence>MNIGDKVRLVHSKEEGIITRFLQNDVVEIEIEEGFRLPVLKRELAVVSAVEGQFFRGQKVSPTVEKSSESRPTGIKAEKGIFMAFVPLNDREIALYLVNNTDWDLPYALTMPTERHQRGLSGGVMKAKTSVKVQDLLIKDFDEWGTFVFNCLYYTVGFAPERAPFSKRVKFRANTFFKNKRKAPLLDKDAYLYQLDSDEKEKSDQPLNAQALKEKMFEKNEPDAPLPTKVERPAAVIDLHIEKLTRDFMTLSNSQMVEIQLKTFEQQLEKAIASGMDEITFIHGVGNGVLRTELHRRMSKHKNVKFFEDAQKEKFGYGATKVKIK</sequence>
<accession>A0A344TF75</accession>
<dbReference type="RefSeq" id="WP_114066082.1">
    <property type="nucleotide sequence ID" value="NZ_CP030850.1"/>
</dbReference>
<dbReference type="SUPFAM" id="SSF158949">
    <property type="entry name" value="Smr-associated domain-like"/>
    <property type="match status" value="1"/>
</dbReference>
<dbReference type="EMBL" id="CP030850">
    <property type="protein sequence ID" value="AXE17296.1"/>
    <property type="molecule type" value="Genomic_DNA"/>
</dbReference>
<proteinExistence type="predicted"/>
<evidence type="ECO:0000313" key="2">
    <source>
        <dbReference type="EMBL" id="AXE17296.1"/>
    </source>
</evidence>
<dbReference type="AlphaFoldDB" id="A0A344TF75"/>
<organism evidence="2 3">
    <name type="scientific">Runella rosea</name>
    <dbReference type="NCBI Taxonomy" id="2259595"/>
    <lineage>
        <taxon>Bacteria</taxon>
        <taxon>Pseudomonadati</taxon>
        <taxon>Bacteroidota</taxon>
        <taxon>Cytophagia</taxon>
        <taxon>Cytophagales</taxon>
        <taxon>Spirosomataceae</taxon>
        <taxon>Runella</taxon>
    </lineage>
</organism>
<dbReference type="Pfam" id="PF01713">
    <property type="entry name" value="Smr"/>
    <property type="match status" value="1"/>
</dbReference>
<dbReference type="OrthoDB" id="1524810at2"/>